<keyword evidence="2" id="KW-0812">Transmembrane</keyword>
<dbReference type="InterPro" id="IPR003582">
    <property type="entry name" value="ShKT_dom"/>
</dbReference>
<keyword evidence="5" id="KW-1185">Reference proteome</keyword>
<dbReference type="Pfam" id="PF01549">
    <property type="entry name" value="ShK"/>
    <property type="match status" value="2"/>
</dbReference>
<sequence length="167" mass="19013">MLIAKLAIHLMLFNSISVFIFPVPLVAFSSVNCPCLNYATDSSCAKVFQNREFLCQSAVFRNEALKCAKTCQMCCERPEFKCTNKKDERTCQHWLDQGWCTEQQSVMATFCPNKCGLCNSITQQQNSECRNTDETLCSELTSNECASENPMVRFKMYTKCPKLCGWC</sequence>
<protein>
    <recommendedName>
        <fullName evidence="3">ShKT domain-containing protein</fullName>
    </recommendedName>
</protein>
<reference evidence="4 5" key="1">
    <citation type="submission" date="2024-10" db="EMBL/GenBank/DDBJ databases">
        <authorList>
            <person name="Kim D."/>
        </authorList>
    </citation>
    <scope>NUCLEOTIDE SEQUENCE [LARGE SCALE GENOMIC DNA]</scope>
    <source>
        <strain evidence="4">Taebaek</strain>
    </source>
</reference>
<organism evidence="4 5">
    <name type="scientific">Heterodera schachtii</name>
    <name type="common">Sugarbeet cyst nematode worm</name>
    <name type="synonym">Tylenchus schachtii</name>
    <dbReference type="NCBI Taxonomy" id="97005"/>
    <lineage>
        <taxon>Eukaryota</taxon>
        <taxon>Metazoa</taxon>
        <taxon>Ecdysozoa</taxon>
        <taxon>Nematoda</taxon>
        <taxon>Chromadorea</taxon>
        <taxon>Rhabditida</taxon>
        <taxon>Tylenchina</taxon>
        <taxon>Tylenchomorpha</taxon>
        <taxon>Tylenchoidea</taxon>
        <taxon>Heteroderidae</taxon>
        <taxon>Heteroderinae</taxon>
        <taxon>Heterodera</taxon>
    </lineage>
</organism>
<name>A0ABD2INE5_HETSC</name>
<dbReference type="EMBL" id="JBICCN010000309">
    <property type="protein sequence ID" value="KAL3079075.1"/>
    <property type="molecule type" value="Genomic_DNA"/>
</dbReference>
<comment type="caution">
    <text evidence="4">The sequence shown here is derived from an EMBL/GenBank/DDBJ whole genome shotgun (WGS) entry which is preliminary data.</text>
</comment>
<comment type="caution">
    <text evidence="1">Lacks conserved residue(s) required for the propagation of feature annotation.</text>
</comment>
<gene>
    <name evidence="4" type="ORF">niasHS_014857</name>
</gene>
<proteinExistence type="predicted"/>
<dbReference type="Gene3D" id="1.10.10.1940">
    <property type="match status" value="1"/>
</dbReference>
<keyword evidence="2" id="KW-0472">Membrane</keyword>
<evidence type="ECO:0000313" key="4">
    <source>
        <dbReference type="EMBL" id="KAL3079075.1"/>
    </source>
</evidence>
<dbReference type="SMART" id="SM00254">
    <property type="entry name" value="ShKT"/>
    <property type="match status" value="3"/>
</dbReference>
<dbReference type="AlphaFoldDB" id="A0ABD2INE5"/>
<evidence type="ECO:0000313" key="5">
    <source>
        <dbReference type="Proteomes" id="UP001620645"/>
    </source>
</evidence>
<feature type="transmembrane region" description="Helical" evidence="2">
    <location>
        <begin position="7"/>
        <end position="28"/>
    </location>
</feature>
<accession>A0ABD2INE5</accession>
<evidence type="ECO:0000256" key="1">
    <source>
        <dbReference type="PROSITE-ProRule" id="PRU01005"/>
    </source>
</evidence>
<evidence type="ECO:0000256" key="2">
    <source>
        <dbReference type="SAM" id="Phobius"/>
    </source>
</evidence>
<dbReference type="Proteomes" id="UP001620645">
    <property type="component" value="Unassembled WGS sequence"/>
</dbReference>
<feature type="domain" description="ShKT" evidence="3">
    <location>
        <begin position="82"/>
        <end position="118"/>
    </location>
</feature>
<dbReference type="PROSITE" id="PS51670">
    <property type="entry name" value="SHKT"/>
    <property type="match status" value="1"/>
</dbReference>
<keyword evidence="2" id="KW-1133">Transmembrane helix</keyword>
<evidence type="ECO:0000259" key="3">
    <source>
        <dbReference type="PROSITE" id="PS51670"/>
    </source>
</evidence>